<dbReference type="EMBL" id="KX397367">
    <property type="protein sequence ID" value="ANZ48926.1"/>
    <property type="molecule type" value="Genomic_DNA"/>
</dbReference>
<evidence type="ECO:0000313" key="3">
    <source>
        <dbReference type="Proteomes" id="UP000201594"/>
    </source>
</evidence>
<dbReference type="OrthoDB" id="5268at10239"/>
<name>A0A1B2ICD1_9CAUD</name>
<feature type="compositionally biased region" description="Low complexity" evidence="1">
    <location>
        <begin position="122"/>
        <end position="147"/>
    </location>
</feature>
<feature type="compositionally biased region" description="Gly residues" evidence="1">
    <location>
        <begin position="109"/>
        <end position="121"/>
    </location>
</feature>
<sequence length="516" mass="55786">MSTITAQNLKELLGAAQNGNPRLKTIIEGANAKGVNMDNAAKAAIIVANLMFAQNSPANVVSAATVRTFEAVLYLDLSQASGVQLDAATHNELVNNRQQALDFVQKQQNGGGNPFTSGGGNSSNNPFLSNNSNAGNSNNPFLSNNNSAGQGNTNDNPFLGTTSTSVASEGENIFTSAPTAPAQPAATVKPAEPVVAQPVNLKSLKAASSMETYQDHELTVDYTSVAQPPRKTNETLKQFKLTGDWATRVTEALDDGKVIINFDDAEVLGKLMVERRTFSGFNDQTKSEFDNWLVKHGQQISDLEGLQEEDDIQVIMKKVNSTVAALRDNAMAYFRHVEETGVPSTVKMDVSALIASYLNRLEELVLSGFRIGSNQCQTPDGRSFSIKNTIADLADFADSVFNHYCDNNGVCLEPDYFRELFLSVAAQLKKLRLKVQDGGEVDVEFVTFEIVTAGNYTNYDKENVVTVNSFGPLAEVLSSIYEVIAEKIPYASVTVQLPTGNIELLQSLDLGAPIRY</sequence>
<evidence type="ECO:0000313" key="2">
    <source>
        <dbReference type="EMBL" id="ANZ48926.1"/>
    </source>
</evidence>
<feature type="compositionally biased region" description="Polar residues" evidence="1">
    <location>
        <begin position="148"/>
        <end position="164"/>
    </location>
</feature>
<dbReference type="Proteomes" id="UP000201594">
    <property type="component" value="Segment"/>
</dbReference>
<dbReference type="GeneID" id="29061680"/>
<dbReference type="KEGG" id="vg:29061680"/>
<proteinExistence type="predicted"/>
<accession>A0A1B2ICD1</accession>
<feature type="region of interest" description="Disordered" evidence="1">
    <location>
        <begin position="107"/>
        <end position="164"/>
    </location>
</feature>
<protein>
    <submittedName>
        <fullName evidence="2">Uncharacterized protein</fullName>
    </submittedName>
</protein>
<organism evidence="2 3">
    <name type="scientific">Erwinia phage vB_EamM_EarlPhillipIV</name>
    <dbReference type="NCBI Taxonomy" id="1883372"/>
    <lineage>
        <taxon>Viruses</taxon>
        <taxon>Duplodnaviria</taxon>
        <taxon>Heunggongvirae</taxon>
        <taxon>Uroviricota</taxon>
        <taxon>Caudoviricetes</taxon>
        <taxon>Chimalliviridae</taxon>
        <taxon>Derbicusvirus</taxon>
        <taxon>Derbicusvirus derbicus</taxon>
    </lineage>
</organism>
<evidence type="ECO:0000256" key="1">
    <source>
        <dbReference type="SAM" id="MobiDB-lite"/>
    </source>
</evidence>
<reference evidence="2 3" key="1">
    <citation type="submission" date="2016-06" db="EMBL/GenBank/DDBJ databases">
        <authorList>
            <person name="Kjaerup R.B."/>
            <person name="Dalgaard T.S."/>
            <person name="Juul-Madsen H.R."/>
        </authorList>
    </citation>
    <scope>NUCLEOTIDE SEQUENCE [LARGE SCALE GENOMIC DNA]</scope>
</reference>
<gene>
    <name evidence="2" type="ORF">EARLPHILLIPIV_76</name>
</gene>
<dbReference type="RefSeq" id="YP_009278388.1">
    <property type="nucleotide sequence ID" value="NC_031007.1"/>
</dbReference>